<dbReference type="InterPro" id="IPR011010">
    <property type="entry name" value="DNA_brk_join_enz"/>
</dbReference>
<dbReference type="GO" id="GO:0003677">
    <property type="term" value="F:DNA binding"/>
    <property type="evidence" value="ECO:0007669"/>
    <property type="project" value="InterPro"/>
</dbReference>
<accession>A0AB39J6L7</accession>
<gene>
    <name evidence="3" type="ORF">TM074_02135</name>
</gene>
<evidence type="ECO:0000256" key="1">
    <source>
        <dbReference type="ARBA" id="ARBA00023172"/>
    </source>
</evidence>
<keyword evidence="1" id="KW-0233">DNA recombination</keyword>
<dbReference type="GO" id="GO:0006310">
    <property type="term" value="P:DNA recombination"/>
    <property type="evidence" value="ECO:0007669"/>
    <property type="project" value="UniProtKB-KW"/>
</dbReference>
<reference evidence="3" key="1">
    <citation type="submission" date="2024-06" db="EMBL/GenBank/DDBJ databases">
        <authorList>
            <person name="Atkinson C."/>
            <person name="McLean J."/>
            <person name="Gallagher L."/>
            <person name="Bor B."/>
            <person name="Mougous J."/>
        </authorList>
    </citation>
    <scope>NUCLEOTIDE SEQUENCE</scope>
    <source>
        <strain evidence="3">TM7-074</strain>
    </source>
</reference>
<dbReference type="CDD" id="cd01189">
    <property type="entry name" value="INT_ICEBs1_C_like"/>
    <property type="match status" value="1"/>
</dbReference>
<protein>
    <submittedName>
        <fullName evidence="3">Site-specific integrase</fullName>
    </submittedName>
</protein>
<dbReference type="EMBL" id="CP158487">
    <property type="protein sequence ID" value="XDN89489.1"/>
    <property type="molecule type" value="Genomic_DNA"/>
</dbReference>
<dbReference type="RefSeq" id="WP_369000002.1">
    <property type="nucleotide sequence ID" value="NZ_CP158487.1"/>
</dbReference>
<organism evidence="3">
    <name type="scientific">Candidatus Nanosynbacter sp. TM7-074</name>
    <dbReference type="NCBI Taxonomy" id="3158573"/>
    <lineage>
        <taxon>Bacteria</taxon>
        <taxon>Candidatus Saccharimonadota</taxon>
        <taxon>Candidatus Saccharimonadia</taxon>
        <taxon>Candidatus Nanosynbacterales</taxon>
        <taxon>Candidatus Nanosynbacteraceae</taxon>
        <taxon>Candidatus Nanosynbacter</taxon>
    </lineage>
</organism>
<dbReference type="Pfam" id="PF00589">
    <property type="entry name" value="Phage_integrase"/>
    <property type="match status" value="1"/>
</dbReference>
<dbReference type="SUPFAM" id="SSF56349">
    <property type="entry name" value="DNA breaking-rejoining enzymes"/>
    <property type="match status" value="1"/>
</dbReference>
<name>A0AB39J6L7_9BACT</name>
<dbReference type="AlphaFoldDB" id="A0AB39J6L7"/>
<proteinExistence type="predicted"/>
<dbReference type="InterPro" id="IPR002104">
    <property type="entry name" value="Integrase_catalytic"/>
</dbReference>
<feature type="domain" description="Tyr recombinase" evidence="2">
    <location>
        <begin position="1"/>
        <end position="173"/>
    </location>
</feature>
<dbReference type="InterPro" id="IPR013762">
    <property type="entry name" value="Integrase-like_cat_sf"/>
</dbReference>
<dbReference type="PROSITE" id="PS51898">
    <property type="entry name" value="TYR_RECOMBINASE"/>
    <property type="match status" value="1"/>
</dbReference>
<sequence>MTDHPYYGLFLIMCHYELQRGEAFGLHWKDIDFTENTIHIRQQVYLVGHEPKLGSLKTRASARDLPLLPSIKQELQAEYERWLYPDGHELLYLTKKDNPIDGRSFIKTFKDATRKVGLKEITLHEIRHSVATMLKEANVSAKDAQVILGHSSITTTLQIYTHSTEQKNQMHFSL</sequence>
<dbReference type="Gene3D" id="1.10.443.10">
    <property type="entry name" value="Intergrase catalytic core"/>
    <property type="match status" value="1"/>
</dbReference>
<dbReference type="PANTHER" id="PTHR30349:SF64">
    <property type="entry name" value="PROPHAGE INTEGRASE INTD-RELATED"/>
    <property type="match status" value="1"/>
</dbReference>
<dbReference type="InterPro" id="IPR050090">
    <property type="entry name" value="Tyrosine_recombinase_XerCD"/>
</dbReference>
<dbReference type="GO" id="GO:0015074">
    <property type="term" value="P:DNA integration"/>
    <property type="evidence" value="ECO:0007669"/>
    <property type="project" value="InterPro"/>
</dbReference>
<evidence type="ECO:0000259" key="2">
    <source>
        <dbReference type="PROSITE" id="PS51898"/>
    </source>
</evidence>
<evidence type="ECO:0000313" key="3">
    <source>
        <dbReference type="EMBL" id="XDN89489.1"/>
    </source>
</evidence>
<dbReference type="PANTHER" id="PTHR30349">
    <property type="entry name" value="PHAGE INTEGRASE-RELATED"/>
    <property type="match status" value="1"/>
</dbReference>